<dbReference type="Proteomes" id="UP000298390">
    <property type="component" value="Unassembled WGS sequence"/>
</dbReference>
<evidence type="ECO:0000256" key="5">
    <source>
        <dbReference type="ARBA" id="ARBA00022617"/>
    </source>
</evidence>
<dbReference type="InterPro" id="IPR002401">
    <property type="entry name" value="Cyt_P450_E_grp-I"/>
</dbReference>
<comment type="similarity">
    <text evidence="4">Belongs to the cytochrome P450 family.</text>
</comment>
<evidence type="ECO:0000256" key="1">
    <source>
        <dbReference type="ARBA" id="ARBA00001971"/>
    </source>
</evidence>
<keyword evidence="10 13" id="KW-0408">Iron</keyword>
<comment type="pathway">
    <text evidence="3">Secondary metabolite biosynthesis.</text>
</comment>
<organism evidence="14 15">
    <name type="scientific">Rhodofomes roseus</name>
    <dbReference type="NCBI Taxonomy" id="34475"/>
    <lineage>
        <taxon>Eukaryota</taxon>
        <taxon>Fungi</taxon>
        <taxon>Dikarya</taxon>
        <taxon>Basidiomycota</taxon>
        <taxon>Agaricomycotina</taxon>
        <taxon>Agaricomycetes</taxon>
        <taxon>Polyporales</taxon>
        <taxon>Rhodofomes</taxon>
    </lineage>
</organism>
<reference evidence="14 15" key="1">
    <citation type="submission" date="2019-01" db="EMBL/GenBank/DDBJ databases">
        <title>Genome sequencing of the rare red list fungi Fomitopsis rosea.</title>
        <authorList>
            <person name="Buettner E."/>
            <person name="Kellner H."/>
        </authorList>
    </citation>
    <scope>NUCLEOTIDE SEQUENCE [LARGE SCALE GENOMIC DNA]</scope>
    <source>
        <strain evidence="14 15">DSM 105464</strain>
    </source>
</reference>
<keyword evidence="12" id="KW-0472">Membrane</keyword>
<evidence type="ECO:0000256" key="2">
    <source>
        <dbReference type="ARBA" id="ARBA00004167"/>
    </source>
</evidence>
<evidence type="ECO:0000256" key="8">
    <source>
        <dbReference type="ARBA" id="ARBA00022989"/>
    </source>
</evidence>
<evidence type="ECO:0000256" key="12">
    <source>
        <dbReference type="ARBA" id="ARBA00023136"/>
    </source>
</evidence>
<gene>
    <name evidence="14" type="ORF">EVJ58_g3254</name>
</gene>
<dbReference type="InterPro" id="IPR036396">
    <property type="entry name" value="Cyt_P450_sf"/>
</dbReference>
<dbReference type="GO" id="GO:0004497">
    <property type="term" value="F:monooxygenase activity"/>
    <property type="evidence" value="ECO:0007669"/>
    <property type="project" value="UniProtKB-KW"/>
</dbReference>
<dbReference type="PRINTS" id="PR00463">
    <property type="entry name" value="EP450I"/>
</dbReference>
<keyword evidence="7 13" id="KW-0479">Metal-binding</keyword>
<dbReference type="GO" id="GO:0016020">
    <property type="term" value="C:membrane"/>
    <property type="evidence" value="ECO:0007669"/>
    <property type="project" value="UniProtKB-SubCell"/>
</dbReference>
<feature type="binding site" description="axial binding residue" evidence="13">
    <location>
        <position position="281"/>
    </location>
    <ligand>
        <name>heme</name>
        <dbReference type="ChEBI" id="CHEBI:30413"/>
    </ligand>
    <ligandPart>
        <name>Fe</name>
        <dbReference type="ChEBI" id="CHEBI:18248"/>
    </ligandPart>
</feature>
<evidence type="ECO:0000256" key="13">
    <source>
        <dbReference type="PIRSR" id="PIRSR602401-1"/>
    </source>
</evidence>
<keyword evidence="8" id="KW-1133">Transmembrane helix</keyword>
<dbReference type="SUPFAM" id="SSF48264">
    <property type="entry name" value="Cytochrome P450"/>
    <property type="match status" value="1"/>
</dbReference>
<evidence type="ECO:0000256" key="7">
    <source>
        <dbReference type="ARBA" id="ARBA00022723"/>
    </source>
</evidence>
<keyword evidence="6" id="KW-0812">Transmembrane</keyword>
<keyword evidence="9" id="KW-0560">Oxidoreductase</keyword>
<evidence type="ECO:0000256" key="9">
    <source>
        <dbReference type="ARBA" id="ARBA00023002"/>
    </source>
</evidence>
<comment type="subcellular location">
    <subcellularLocation>
        <location evidence="2">Membrane</location>
        <topology evidence="2">Single-pass membrane protein</topology>
    </subcellularLocation>
</comment>
<evidence type="ECO:0000256" key="10">
    <source>
        <dbReference type="ARBA" id="ARBA00023004"/>
    </source>
</evidence>
<dbReference type="GO" id="GO:0005506">
    <property type="term" value="F:iron ion binding"/>
    <property type="evidence" value="ECO:0007669"/>
    <property type="project" value="InterPro"/>
</dbReference>
<dbReference type="STRING" id="34475.A0A4Y9YLJ8"/>
<dbReference type="PANTHER" id="PTHR46300">
    <property type="entry name" value="P450, PUTATIVE (EUROFUNG)-RELATED-RELATED"/>
    <property type="match status" value="1"/>
</dbReference>
<keyword evidence="5 13" id="KW-0349">Heme</keyword>
<protein>
    <recommendedName>
        <fullName evidence="16">Cytochrome P450</fullName>
    </recommendedName>
</protein>
<dbReference type="EMBL" id="SEKV01000130">
    <property type="protein sequence ID" value="TFY63436.1"/>
    <property type="molecule type" value="Genomic_DNA"/>
</dbReference>
<proteinExistence type="inferred from homology"/>
<keyword evidence="11" id="KW-0503">Monooxygenase</keyword>
<evidence type="ECO:0000256" key="6">
    <source>
        <dbReference type="ARBA" id="ARBA00022692"/>
    </source>
</evidence>
<evidence type="ECO:0000313" key="14">
    <source>
        <dbReference type="EMBL" id="TFY63436.1"/>
    </source>
</evidence>
<dbReference type="GO" id="GO:0020037">
    <property type="term" value="F:heme binding"/>
    <property type="evidence" value="ECO:0007669"/>
    <property type="project" value="InterPro"/>
</dbReference>
<dbReference type="Gene3D" id="1.10.630.10">
    <property type="entry name" value="Cytochrome P450"/>
    <property type="match status" value="1"/>
</dbReference>
<evidence type="ECO:0000256" key="3">
    <source>
        <dbReference type="ARBA" id="ARBA00005179"/>
    </source>
</evidence>
<dbReference type="Pfam" id="PF00067">
    <property type="entry name" value="p450"/>
    <property type="match status" value="1"/>
</dbReference>
<sequence>MQEHSRKMLLNFAVSPEQFVSHIRKNAASLILQISYGRTSEDQIDYFVKVVEDAVATQAHLVRPGQWLVNTYPILRFIPSWFPFAEFKRVAAYYKEQYKRVDSLLYTWAKDQIKTGDYVESFVSLNLRPDGISQEEDDILRWCSSALYAGASDTTVGILISFVLLMTLHPEVQRRAQEEVDRVCEGRLPTWDDEPNMPYVGAMIKETDHEEIGLPHVVTQDDMYEGYLIPKGVTVLANIWAIAHDETMYPSPFAFDPNRFLGPEPQFDPLERIPDEVRAWCLGQHFAETSLFLNVSSLLAVFNIAKAVDEKGREIEPDVRWTSRLTSHAENFACNITVRSPELLESLARTD</sequence>
<comment type="cofactor">
    <cofactor evidence="1 13">
        <name>heme</name>
        <dbReference type="ChEBI" id="CHEBI:30413"/>
    </cofactor>
</comment>
<evidence type="ECO:0008006" key="16">
    <source>
        <dbReference type="Google" id="ProtNLM"/>
    </source>
</evidence>
<dbReference type="InterPro" id="IPR001128">
    <property type="entry name" value="Cyt_P450"/>
</dbReference>
<evidence type="ECO:0000256" key="11">
    <source>
        <dbReference type="ARBA" id="ARBA00023033"/>
    </source>
</evidence>
<dbReference type="PANTHER" id="PTHR46300:SF7">
    <property type="entry name" value="P450, PUTATIVE (EUROFUNG)-RELATED"/>
    <property type="match status" value="1"/>
</dbReference>
<evidence type="ECO:0000313" key="15">
    <source>
        <dbReference type="Proteomes" id="UP000298390"/>
    </source>
</evidence>
<evidence type="ECO:0000256" key="4">
    <source>
        <dbReference type="ARBA" id="ARBA00010617"/>
    </source>
</evidence>
<name>A0A4Y9YLJ8_9APHY</name>
<dbReference type="InterPro" id="IPR050364">
    <property type="entry name" value="Cytochrome_P450_fung"/>
</dbReference>
<accession>A0A4Y9YLJ8</accession>
<comment type="caution">
    <text evidence="14">The sequence shown here is derived from an EMBL/GenBank/DDBJ whole genome shotgun (WGS) entry which is preliminary data.</text>
</comment>
<dbReference type="AlphaFoldDB" id="A0A4Y9YLJ8"/>
<dbReference type="GO" id="GO:0016705">
    <property type="term" value="F:oxidoreductase activity, acting on paired donors, with incorporation or reduction of molecular oxygen"/>
    <property type="evidence" value="ECO:0007669"/>
    <property type="project" value="InterPro"/>
</dbReference>